<name>A0ABS5QC51_9PROT</name>
<gene>
    <name evidence="2" type="ORF">KHU32_09955</name>
</gene>
<evidence type="ECO:0000256" key="1">
    <source>
        <dbReference type="SAM" id="SignalP"/>
    </source>
</evidence>
<proteinExistence type="predicted"/>
<sequence>MAKFRAPLILFVAALLFWQSGLAAAHCLRAMSHGGDAVEICSIDGVRVIHLDDQGNPLADQPSDSMAGGFCPVCHGMPAVALPEPPMLALPAWTGEAVAWHAAGEARLLPPARAPPYRTRAPPILTA</sequence>
<dbReference type="InterPro" id="IPR021333">
    <property type="entry name" value="DUF2946"/>
</dbReference>
<keyword evidence="1" id="KW-0732">Signal</keyword>
<dbReference type="Pfam" id="PF11162">
    <property type="entry name" value="DUF2946"/>
    <property type="match status" value="1"/>
</dbReference>
<evidence type="ECO:0000313" key="2">
    <source>
        <dbReference type="EMBL" id="MBS7811261.1"/>
    </source>
</evidence>
<keyword evidence="3" id="KW-1185">Reference proteome</keyword>
<dbReference type="EMBL" id="JAHCDA010000002">
    <property type="protein sequence ID" value="MBS7811261.1"/>
    <property type="molecule type" value="Genomic_DNA"/>
</dbReference>
<dbReference type="Proteomes" id="UP000766336">
    <property type="component" value="Unassembled WGS sequence"/>
</dbReference>
<organism evidence="2 3">
    <name type="scientific">Roseococcus pinisoli</name>
    <dbReference type="NCBI Taxonomy" id="2835040"/>
    <lineage>
        <taxon>Bacteria</taxon>
        <taxon>Pseudomonadati</taxon>
        <taxon>Pseudomonadota</taxon>
        <taxon>Alphaproteobacteria</taxon>
        <taxon>Acetobacterales</taxon>
        <taxon>Roseomonadaceae</taxon>
        <taxon>Roseococcus</taxon>
    </lineage>
</organism>
<feature type="chain" id="PRO_5045837086" evidence="1">
    <location>
        <begin position="26"/>
        <end position="127"/>
    </location>
</feature>
<dbReference type="RefSeq" id="WP_213669950.1">
    <property type="nucleotide sequence ID" value="NZ_JAHCDA010000002.1"/>
</dbReference>
<protein>
    <submittedName>
        <fullName evidence="2">DUF2946 family protein</fullName>
    </submittedName>
</protein>
<reference evidence="2 3" key="1">
    <citation type="submission" date="2021-05" db="EMBL/GenBank/DDBJ databases">
        <title>Roseococcus sp. XZZS9, whole genome shotgun sequencing project.</title>
        <authorList>
            <person name="Zhao G."/>
            <person name="Shen L."/>
        </authorList>
    </citation>
    <scope>NUCLEOTIDE SEQUENCE [LARGE SCALE GENOMIC DNA]</scope>
    <source>
        <strain evidence="2 3">XZZS9</strain>
    </source>
</reference>
<feature type="signal peptide" evidence="1">
    <location>
        <begin position="1"/>
        <end position="25"/>
    </location>
</feature>
<comment type="caution">
    <text evidence="2">The sequence shown here is derived from an EMBL/GenBank/DDBJ whole genome shotgun (WGS) entry which is preliminary data.</text>
</comment>
<accession>A0ABS5QC51</accession>
<evidence type="ECO:0000313" key="3">
    <source>
        <dbReference type="Proteomes" id="UP000766336"/>
    </source>
</evidence>